<name>A0A1I3SJ68_9PLAN</name>
<evidence type="ECO:0000256" key="2">
    <source>
        <dbReference type="SAM" id="SignalP"/>
    </source>
</evidence>
<dbReference type="AlphaFoldDB" id="A0A1I3SJ68"/>
<dbReference type="Proteomes" id="UP000199518">
    <property type="component" value="Unassembled WGS sequence"/>
</dbReference>
<accession>A0A1I3SJ68</accession>
<dbReference type="RefSeq" id="WP_092056645.1">
    <property type="nucleotide sequence ID" value="NZ_FOQD01000024.1"/>
</dbReference>
<feature type="compositionally biased region" description="Polar residues" evidence="1">
    <location>
        <begin position="311"/>
        <end position="330"/>
    </location>
</feature>
<feature type="signal peptide" evidence="2">
    <location>
        <begin position="1"/>
        <end position="21"/>
    </location>
</feature>
<dbReference type="STRING" id="1576369.SAMN05421753_12416"/>
<evidence type="ECO:0000313" key="3">
    <source>
        <dbReference type="EMBL" id="SFJ57517.1"/>
    </source>
</evidence>
<feature type="region of interest" description="Disordered" evidence="1">
    <location>
        <begin position="310"/>
        <end position="330"/>
    </location>
</feature>
<keyword evidence="2" id="KW-0732">Signal</keyword>
<feature type="chain" id="PRO_5011549785" evidence="2">
    <location>
        <begin position="22"/>
        <end position="485"/>
    </location>
</feature>
<gene>
    <name evidence="3" type="ORF">SAMN05421753_12416</name>
</gene>
<organism evidence="3 4">
    <name type="scientific">Planctomicrobium piriforme</name>
    <dbReference type="NCBI Taxonomy" id="1576369"/>
    <lineage>
        <taxon>Bacteria</taxon>
        <taxon>Pseudomonadati</taxon>
        <taxon>Planctomycetota</taxon>
        <taxon>Planctomycetia</taxon>
        <taxon>Planctomycetales</taxon>
        <taxon>Planctomycetaceae</taxon>
        <taxon>Planctomicrobium</taxon>
    </lineage>
</organism>
<proteinExistence type="predicted"/>
<dbReference type="OrthoDB" id="258179at2"/>
<dbReference type="EMBL" id="FOQD01000024">
    <property type="protein sequence ID" value="SFJ57517.1"/>
    <property type="molecule type" value="Genomic_DNA"/>
</dbReference>
<keyword evidence="4" id="KW-1185">Reference proteome</keyword>
<evidence type="ECO:0000313" key="4">
    <source>
        <dbReference type="Proteomes" id="UP000199518"/>
    </source>
</evidence>
<sequence>MRNLLLVLSLLCVAPVSSALAQFDELAAKARPGANAVMAMDVAALKSTPLAERHGWVKKLESAFIDRTIFLPPGADKVLVASQLQLADDFQPDWQSVVMKMSQPVSMVAIARAEGVHVDDIGGTQTVLTKTGAYLFPLGSQLLGVLSPGNRQAAASWIRDAADQRGNPLPAYLGGAINRVNGKTQIVLAIDLKNVTSARAIAERLRNSKVIADAVLNPDAVAAMLQTIQGVSIDMSIDTQALVKSRIEFGNAITLSDSVAKGLVLETLADLGLDMPELAGHKFQVAGQSIFAEGSLSANGMRRLLSILEVPTTNDSEPSEASGSTSKDMAASSQKYYKSVVTLLDDLHGDREKLDTRGGTDGVWMDRYAKKIDRLPILNVDPDLLDWGSKTAETLRIMSSSRKNAGLSAGSQKSALRTGLYYDNSYGSYGGIQGNTAQNDAMNRYQIDRQLGNSATSVRVEGWRLIDDAAAAVRKTMTTRYSLEF</sequence>
<reference evidence="4" key="1">
    <citation type="submission" date="2016-10" db="EMBL/GenBank/DDBJ databases">
        <authorList>
            <person name="Varghese N."/>
            <person name="Submissions S."/>
        </authorList>
    </citation>
    <scope>NUCLEOTIDE SEQUENCE [LARGE SCALE GENOMIC DNA]</scope>
    <source>
        <strain evidence="4">DSM 26348</strain>
    </source>
</reference>
<evidence type="ECO:0000256" key="1">
    <source>
        <dbReference type="SAM" id="MobiDB-lite"/>
    </source>
</evidence>
<protein>
    <submittedName>
        <fullName evidence="3">Uncharacterized protein</fullName>
    </submittedName>
</protein>